<evidence type="ECO:0000313" key="2">
    <source>
        <dbReference type="EMBL" id="ESL04820.1"/>
    </source>
</evidence>
<dbReference type="EMBL" id="AUPL01008515">
    <property type="protein sequence ID" value="ESL04820.1"/>
    <property type="molecule type" value="Genomic_DNA"/>
</dbReference>
<gene>
    <name evidence="2" type="ORF">TRSC58_07651</name>
</gene>
<dbReference type="Proteomes" id="UP000031737">
    <property type="component" value="Unassembled WGS sequence"/>
</dbReference>
<dbReference type="VEuPathDB" id="TriTrypDB:TRSC58_07651"/>
<organism evidence="2 3">
    <name type="scientific">Trypanosoma rangeli SC58</name>
    <dbReference type="NCBI Taxonomy" id="429131"/>
    <lineage>
        <taxon>Eukaryota</taxon>
        <taxon>Discoba</taxon>
        <taxon>Euglenozoa</taxon>
        <taxon>Kinetoplastea</taxon>
        <taxon>Metakinetoplastina</taxon>
        <taxon>Trypanosomatida</taxon>
        <taxon>Trypanosomatidae</taxon>
        <taxon>Trypanosoma</taxon>
        <taxon>Herpetosoma</taxon>
    </lineage>
</organism>
<protein>
    <submittedName>
        <fullName evidence="2">Uncharacterized protein</fullName>
    </submittedName>
</protein>
<accession>A0A061ISG3</accession>
<dbReference type="AlphaFoldDB" id="A0A061ISG3"/>
<reference evidence="2 3" key="1">
    <citation type="submission" date="2013-07" db="EMBL/GenBank/DDBJ databases">
        <authorList>
            <person name="Stoco P.H."/>
            <person name="Wagner G."/>
            <person name="Gerber A."/>
            <person name="Zaha A."/>
            <person name="Thompson C."/>
            <person name="Bartholomeu D.C."/>
            <person name="Luckemeyer D.D."/>
            <person name="Bahia D."/>
            <person name="Loreto E."/>
            <person name="Prestes E.B."/>
            <person name="Lima F.M."/>
            <person name="Rodrigues-Luiz G."/>
            <person name="Vallejo G.A."/>
            <person name="Filho J.F."/>
            <person name="Monteiro K.M."/>
            <person name="Tyler K.M."/>
            <person name="de Almeida L.G."/>
            <person name="Ortiz M.F."/>
            <person name="Siervo M.A."/>
            <person name="de Moraes M.H."/>
            <person name="Cunha O.L."/>
            <person name="Mendonca-Neto R."/>
            <person name="Silva R."/>
            <person name="Teixeira S.M."/>
            <person name="Murta S.M."/>
            <person name="Sincero T.C."/>
            <person name="Mendes T.A."/>
            <person name="Urmenyi T.P."/>
            <person name="Silva V.G."/>
            <person name="da Rocha W.D."/>
            <person name="Andersson B."/>
            <person name="Romanha A.J."/>
            <person name="Steindel M."/>
            <person name="de Vasconcelos A.T."/>
            <person name="Grisard E.C."/>
        </authorList>
    </citation>
    <scope>NUCLEOTIDE SEQUENCE [LARGE SCALE GENOMIC DNA]</scope>
    <source>
        <strain evidence="2 3">SC58</strain>
    </source>
</reference>
<feature type="region of interest" description="Disordered" evidence="1">
    <location>
        <begin position="1"/>
        <end position="40"/>
    </location>
</feature>
<name>A0A061ISG3_TRYRA</name>
<sequence>MHTRKKKKTIQNKPNKTSKRREVKNTQTHAQQQQKSRKEISAPAHICLIGHHSVNATSIFSKCNKITSQE</sequence>
<evidence type="ECO:0000313" key="3">
    <source>
        <dbReference type="Proteomes" id="UP000031737"/>
    </source>
</evidence>
<feature type="compositionally biased region" description="Basic residues" evidence="1">
    <location>
        <begin position="1"/>
        <end position="22"/>
    </location>
</feature>
<evidence type="ECO:0000256" key="1">
    <source>
        <dbReference type="SAM" id="MobiDB-lite"/>
    </source>
</evidence>
<proteinExistence type="predicted"/>
<comment type="caution">
    <text evidence="2">The sequence shown here is derived from an EMBL/GenBank/DDBJ whole genome shotgun (WGS) entry which is preliminary data.</text>
</comment>
<feature type="compositionally biased region" description="Polar residues" evidence="1">
    <location>
        <begin position="25"/>
        <end position="34"/>
    </location>
</feature>
<keyword evidence="3" id="KW-1185">Reference proteome</keyword>